<geneLocation type="plasmid" evidence="1">
    <name>pCMC57_01</name>
</geneLocation>
<sequence length="92" mass="10149">MAHRKHWTGRIFSAGYRGARIPTITTPTVGIRVEVTDGPQVGRMVDINLTPEQARSWAESLLTYASQVEDHIARSAITRVAAEFEAASNRIS</sequence>
<organism evidence="1">
    <name type="scientific">Kitasatospora sp. CMC57</name>
    <dbReference type="NCBI Taxonomy" id="3231513"/>
    <lineage>
        <taxon>Bacteria</taxon>
        <taxon>Bacillati</taxon>
        <taxon>Actinomycetota</taxon>
        <taxon>Actinomycetes</taxon>
        <taxon>Kitasatosporales</taxon>
        <taxon>Streptomycetaceae</taxon>
        <taxon>Kitasatospora</taxon>
    </lineage>
</organism>
<dbReference type="EMBL" id="AP035882">
    <property type="protein sequence ID" value="BFP50111.1"/>
    <property type="molecule type" value="Genomic_DNA"/>
</dbReference>
<dbReference type="KEGG" id="kic:KCMC57_64790"/>
<dbReference type="AlphaFoldDB" id="A0AB33K889"/>
<reference evidence="1" key="1">
    <citation type="submission" date="2024-07" db="EMBL/GenBank/DDBJ databases">
        <title>Complete genome sequences of cellulolytic bacteria, Kitasatospora sp. CMC57 and Streptomyces sp. CMC78, isolated from Japanese agricultural soil.</title>
        <authorList>
            <person name="Hashimoto T."/>
            <person name="Ito M."/>
            <person name="Iwamoto M."/>
            <person name="Fukahori D."/>
            <person name="Shoda T."/>
            <person name="Sakoda M."/>
            <person name="Morohoshi T."/>
            <person name="Mitsuboshi M."/>
            <person name="Nishizawa T."/>
        </authorList>
    </citation>
    <scope>NUCLEOTIDE SEQUENCE</scope>
    <source>
        <strain evidence="1">CMC57</strain>
        <plasmid evidence="1">pCMC57_01</plasmid>
    </source>
</reference>
<proteinExistence type="predicted"/>
<gene>
    <name evidence="1" type="ORF">KCMC57_64790</name>
</gene>
<keyword evidence="1" id="KW-0614">Plasmid</keyword>
<name>A0AB33K889_9ACTN</name>
<protein>
    <submittedName>
        <fullName evidence="1">Uncharacterized protein</fullName>
    </submittedName>
</protein>
<dbReference type="RefSeq" id="WP_407992347.1">
    <property type="nucleotide sequence ID" value="NZ_AP035882.1"/>
</dbReference>
<evidence type="ECO:0000313" key="1">
    <source>
        <dbReference type="EMBL" id="BFP50111.1"/>
    </source>
</evidence>
<accession>A0AB33K889</accession>